<proteinExistence type="predicted"/>
<accession>B7J878</accession>
<dbReference type="InterPro" id="IPR018541">
    <property type="entry name" value="Ftsk_gamma"/>
</dbReference>
<dbReference type="AlphaFoldDB" id="B7J878"/>
<reference evidence="2 3" key="1">
    <citation type="journal article" date="2008" name="BMC Genomics">
        <title>Acidithiobacillus ferrooxidans metabolism: from genome sequence to industrial applications.</title>
        <authorList>
            <person name="Valdes J."/>
            <person name="Pedroso I."/>
            <person name="Quatrini R."/>
            <person name="Dodson R.J."/>
            <person name="Tettelin H."/>
            <person name="Blake R.II."/>
            <person name="Eisen J.A."/>
            <person name="Holmes D.S."/>
        </authorList>
    </citation>
    <scope>NUCLEOTIDE SEQUENCE [LARGE SCALE GENOMIC DNA]</scope>
    <source>
        <strain evidence="3">ATCC 23270 / DSM 14882 / CIP 104768 / NCIMB 8455</strain>
    </source>
</reference>
<evidence type="ECO:0000313" key="3">
    <source>
        <dbReference type="Proteomes" id="UP000001362"/>
    </source>
</evidence>
<protein>
    <recommendedName>
        <fullName evidence="1">FtsK gamma domain-containing protein</fullName>
    </recommendedName>
</protein>
<organism evidence="2 3">
    <name type="scientific">Acidithiobacillus ferrooxidans (strain ATCC 23270 / DSM 14882 / CIP 104768 / NCIMB 8455)</name>
    <name type="common">Ferrobacillus ferrooxidans (strain ATCC 23270)</name>
    <dbReference type="NCBI Taxonomy" id="243159"/>
    <lineage>
        <taxon>Bacteria</taxon>
        <taxon>Pseudomonadati</taxon>
        <taxon>Pseudomonadota</taxon>
        <taxon>Acidithiobacillia</taxon>
        <taxon>Acidithiobacillales</taxon>
        <taxon>Acidithiobacillaceae</taxon>
        <taxon>Acidithiobacillus</taxon>
    </lineage>
</organism>
<dbReference type="Pfam" id="PF09397">
    <property type="entry name" value="FtsK_gamma"/>
    <property type="match status" value="1"/>
</dbReference>
<sequence length="41" mass="4611">MQRQLNVGYNRAARMLEEMERVGVVGPMQGDGNREVYVAEG</sequence>
<dbReference type="STRING" id="243159.AFE_1130"/>
<dbReference type="SUPFAM" id="SSF46785">
    <property type="entry name" value="Winged helix' DNA-binding domain"/>
    <property type="match status" value="1"/>
</dbReference>
<evidence type="ECO:0000313" key="2">
    <source>
        <dbReference type="EMBL" id="ACK78941.1"/>
    </source>
</evidence>
<keyword evidence="3" id="KW-1185">Reference proteome</keyword>
<gene>
    <name evidence="2" type="ordered locus">AFE_1130</name>
</gene>
<feature type="domain" description="FtsK gamma" evidence="1">
    <location>
        <begin position="2"/>
        <end position="41"/>
    </location>
</feature>
<dbReference type="InterPro" id="IPR036390">
    <property type="entry name" value="WH_DNA-bd_sf"/>
</dbReference>
<name>B7J878_ACIF2</name>
<dbReference type="HOGENOM" id="CLU_3264233_0_0_6"/>
<dbReference type="InterPro" id="IPR036388">
    <property type="entry name" value="WH-like_DNA-bd_sf"/>
</dbReference>
<evidence type="ECO:0000259" key="1">
    <source>
        <dbReference type="SMART" id="SM00843"/>
    </source>
</evidence>
<dbReference type="Gene3D" id="1.10.10.10">
    <property type="entry name" value="Winged helix-like DNA-binding domain superfamily/Winged helix DNA-binding domain"/>
    <property type="match status" value="1"/>
</dbReference>
<dbReference type="Proteomes" id="UP000001362">
    <property type="component" value="Chromosome"/>
</dbReference>
<dbReference type="EMBL" id="CP001219">
    <property type="protein sequence ID" value="ACK78941.1"/>
    <property type="molecule type" value="Genomic_DNA"/>
</dbReference>
<dbReference type="PaxDb" id="243159-AFE_1130"/>
<dbReference type="SMART" id="SM00843">
    <property type="entry name" value="Ftsk_gamma"/>
    <property type="match status" value="1"/>
</dbReference>
<dbReference type="eggNOG" id="COG1674">
    <property type="taxonomic scope" value="Bacteria"/>
</dbReference>
<dbReference type="KEGG" id="afr:AFE_1130"/>